<dbReference type="STRING" id="763665.A0A2G5BJH9"/>
<feature type="transmembrane region" description="Helical" evidence="2">
    <location>
        <begin position="345"/>
        <end position="364"/>
    </location>
</feature>
<keyword evidence="4" id="KW-1185">Reference proteome</keyword>
<evidence type="ECO:0000256" key="2">
    <source>
        <dbReference type="SAM" id="Phobius"/>
    </source>
</evidence>
<sequence>MHQTVIQVVDILPTAIPSIHTPPLLTTSPLLSQSLSLPLLPPSLSSPLLPPSQPQLLSPPTAPSSSASLLSSGTLKQEHTAPIFSPIKKKCDTDGATLCDSKKTSYFNCVGGLWQEMTCVSGTTCRVVGNSAVCVDPDAPIEMPEAHKEAVISCEKNNATMCDESNKSSFYMCTNNKWAKMKCDGANVCSVRNGKAYCVDQATASAPVQPCDITDESRCVPDNNKMFQVCTDNLWINSTCDKNNVCGIKHGRALCHDPAQPIIDVPDQPCDDADASQCVPEDNSLYQICSNGLWANLTCDGTNICRMKDDKAICVDSEEPDNSYSAHKPTPYKAHISLGVSTLTAYSWGLGLLFSTIIFTFGAYF</sequence>
<evidence type="ECO:0000313" key="4">
    <source>
        <dbReference type="Proteomes" id="UP000242474"/>
    </source>
</evidence>
<accession>A0A2G5BJH9</accession>
<name>A0A2G5BJH9_COERN</name>
<reference evidence="3 4" key="1">
    <citation type="journal article" date="2015" name="Genome Biol. Evol.">
        <title>Phylogenomic analyses indicate that early fungi evolved digesting cell walls of algal ancestors of land plants.</title>
        <authorList>
            <person name="Chang Y."/>
            <person name="Wang S."/>
            <person name="Sekimoto S."/>
            <person name="Aerts A.L."/>
            <person name="Choi C."/>
            <person name="Clum A."/>
            <person name="LaButti K.M."/>
            <person name="Lindquist E.A."/>
            <person name="Yee Ngan C."/>
            <person name="Ohm R.A."/>
            <person name="Salamov A.A."/>
            <person name="Grigoriev I.V."/>
            <person name="Spatafora J.W."/>
            <person name="Berbee M.L."/>
        </authorList>
    </citation>
    <scope>NUCLEOTIDE SEQUENCE [LARGE SCALE GENOMIC DNA]</scope>
    <source>
        <strain evidence="3 4">NRRL 1564</strain>
    </source>
</reference>
<feature type="region of interest" description="Disordered" evidence="1">
    <location>
        <begin position="48"/>
        <end position="71"/>
    </location>
</feature>
<evidence type="ECO:0000256" key="1">
    <source>
        <dbReference type="SAM" id="MobiDB-lite"/>
    </source>
</evidence>
<gene>
    <name evidence="3" type="ORF">COEREDRAFT_84452</name>
</gene>
<keyword evidence="2" id="KW-0472">Membrane</keyword>
<protein>
    <recommendedName>
        <fullName evidence="5">Carbohydrate-binding module family 19 domain-containing protein</fullName>
    </recommendedName>
</protein>
<keyword evidence="2" id="KW-1133">Transmembrane helix</keyword>
<evidence type="ECO:0000313" key="3">
    <source>
        <dbReference type="EMBL" id="PIA19131.1"/>
    </source>
</evidence>
<dbReference type="OrthoDB" id="5536345at2759"/>
<proteinExistence type="predicted"/>
<organism evidence="3 4">
    <name type="scientific">Coemansia reversa (strain ATCC 12441 / NRRL 1564)</name>
    <dbReference type="NCBI Taxonomy" id="763665"/>
    <lineage>
        <taxon>Eukaryota</taxon>
        <taxon>Fungi</taxon>
        <taxon>Fungi incertae sedis</taxon>
        <taxon>Zoopagomycota</taxon>
        <taxon>Kickxellomycotina</taxon>
        <taxon>Kickxellomycetes</taxon>
        <taxon>Kickxellales</taxon>
        <taxon>Kickxellaceae</taxon>
        <taxon>Coemansia</taxon>
    </lineage>
</organism>
<dbReference type="AlphaFoldDB" id="A0A2G5BJH9"/>
<feature type="compositionally biased region" description="Low complexity" evidence="1">
    <location>
        <begin position="54"/>
        <end position="71"/>
    </location>
</feature>
<dbReference type="EMBL" id="KZ303487">
    <property type="protein sequence ID" value="PIA19131.1"/>
    <property type="molecule type" value="Genomic_DNA"/>
</dbReference>
<dbReference type="Proteomes" id="UP000242474">
    <property type="component" value="Unassembled WGS sequence"/>
</dbReference>
<evidence type="ECO:0008006" key="5">
    <source>
        <dbReference type="Google" id="ProtNLM"/>
    </source>
</evidence>
<keyword evidence="2" id="KW-0812">Transmembrane</keyword>